<dbReference type="EMBL" id="ML976988">
    <property type="protein sequence ID" value="KAF1958044.1"/>
    <property type="molecule type" value="Genomic_DNA"/>
</dbReference>
<dbReference type="OrthoDB" id="3798432at2759"/>
<proteinExistence type="predicted"/>
<evidence type="ECO:0000256" key="1">
    <source>
        <dbReference type="SAM" id="MobiDB-lite"/>
    </source>
</evidence>
<gene>
    <name evidence="2" type="ORF">CC80DRAFT_39499</name>
</gene>
<keyword evidence="3" id="KW-1185">Reference proteome</keyword>
<evidence type="ECO:0000313" key="2">
    <source>
        <dbReference type="EMBL" id="KAF1958044.1"/>
    </source>
</evidence>
<evidence type="ECO:0000313" key="3">
    <source>
        <dbReference type="Proteomes" id="UP000800035"/>
    </source>
</evidence>
<dbReference type="Proteomes" id="UP000800035">
    <property type="component" value="Unassembled WGS sequence"/>
</dbReference>
<organism evidence="2 3">
    <name type="scientific">Byssothecium circinans</name>
    <dbReference type="NCBI Taxonomy" id="147558"/>
    <lineage>
        <taxon>Eukaryota</taxon>
        <taxon>Fungi</taxon>
        <taxon>Dikarya</taxon>
        <taxon>Ascomycota</taxon>
        <taxon>Pezizomycotina</taxon>
        <taxon>Dothideomycetes</taxon>
        <taxon>Pleosporomycetidae</taxon>
        <taxon>Pleosporales</taxon>
        <taxon>Massarineae</taxon>
        <taxon>Massarinaceae</taxon>
        <taxon>Byssothecium</taxon>
    </lineage>
</organism>
<reference evidence="2" key="1">
    <citation type="journal article" date="2020" name="Stud. Mycol.">
        <title>101 Dothideomycetes genomes: a test case for predicting lifestyles and emergence of pathogens.</title>
        <authorList>
            <person name="Haridas S."/>
            <person name="Albert R."/>
            <person name="Binder M."/>
            <person name="Bloem J."/>
            <person name="Labutti K."/>
            <person name="Salamov A."/>
            <person name="Andreopoulos B."/>
            <person name="Baker S."/>
            <person name="Barry K."/>
            <person name="Bills G."/>
            <person name="Bluhm B."/>
            <person name="Cannon C."/>
            <person name="Castanera R."/>
            <person name="Culley D."/>
            <person name="Daum C."/>
            <person name="Ezra D."/>
            <person name="Gonzalez J."/>
            <person name="Henrissat B."/>
            <person name="Kuo A."/>
            <person name="Liang C."/>
            <person name="Lipzen A."/>
            <person name="Lutzoni F."/>
            <person name="Magnuson J."/>
            <person name="Mondo S."/>
            <person name="Nolan M."/>
            <person name="Ohm R."/>
            <person name="Pangilinan J."/>
            <person name="Park H.-J."/>
            <person name="Ramirez L."/>
            <person name="Alfaro M."/>
            <person name="Sun H."/>
            <person name="Tritt A."/>
            <person name="Yoshinaga Y."/>
            <person name="Zwiers L.-H."/>
            <person name="Turgeon B."/>
            <person name="Goodwin S."/>
            <person name="Spatafora J."/>
            <person name="Crous P."/>
            <person name="Grigoriev I."/>
        </authorList>
    </citation>
    <scope>NUCLEOTIDE SEQUENCE</scope>
    <source>
        <strain evidence="2">CBS 675.92</strain>
    </source>
</reference>
<accession>A0A6A5U0B3</accession>
<name>A0A6A5U0B3_9PLEO</name>
<feature type="region of interest" description="Disordered" evidence="1">
    <location>
        <begin position="1"/>
        <end position="24"/>
    </location>
</feature>
<protein>
    <submittedName>
        <fullName evidence="2">Uncharacterized protein</fullName>
    </submittedName>
</protein>
<sequence length="476" mass="54563">MSFQADHPSAKSPSRGVIDPGGPNFDQSLVVELQRRLKKASMIQEELGGSREELLIERERLRSSGKSLHDQRVKAGDTEAKFMSTLRRFFNDRRHELPSYLNAAYDEVEVERDKLGAMEEDYLQAERTLSGSEWTFMEKESDVYQFELQEIFTDLFNINTPSQSETQFHTQFSPALPNNESDIATFDPEGDYRNAIAEHDDFKKQFDHLRVEQSESFDLYGLPRVRNAEAIAGPASNPELPPQSSELLENLIASEVKVQRLKQQQHLHDNMAPLLDRRMSYPLESTKTLLPPVDNLPRAQTESAVPTLLNDPVTLLKISEWLLDYLRDNRIVNHPDEPQEFASRYRITGSREQAQVSERMVRPSAINFRPNISANDTKIDDSEYHKEDPSSDQSVTVTASVHDEELARQARPTSQDQLLDAIPPNEPLKQFSVDVPIPIFRKVTFSPSEIILSDIEPQYRLDLFHPRSHDLLHKMD</sequence>
<dbReference type="AlphaFoldDB" id="A0A6A5U0B3"/>